<dbReference type="Proteomes" id="UP000199321">
    <property type="component" value="Unassembled WGS sequence"/>
</dbReference>
<proteinExistence type="predicted"/>
<keyword evidence="2" id="KW-0808">Transferase</keyword>
<dbReference type="PROSITE" id="PS51186">
    <property type="entry name" value="GNAT"/>
    <property type="match status" value="1"/>
</dbReference>
<dbReference type="PANTHER" id="PTHR43415:SF3">
    <property type="entry name" value="GNAT-FAMILY ACETYLTRANSFERASE"/>
    <property type="match status" value="1"/>
</dbReference>
<gene>
    <name evidence="2" type="ORF">SAMN05421855_10222</name>
</gene>
<dbReference type="InterPro" id="IPR016181">
    <property type="entry name" value="Acyl_CoA_acyltransferase"/>
</dbReference>
<evidence type="ECO:0000259" key="1">
    <source>
        <dbReference type="PROSITE" id="PS51186"/>
    </source>
</evidence>
<feature type="domain" description="N-acetyltransferase" evidence="1">
    <location>
        <begin position="8"/>
        <end position="169"/>
    </location>
</feature>
<protein>
    <submittedName>
        <fullName evidence="2">Diamine N-acetyltransferase</fullName>
    </submittedName>
</protein>
<organism evidence="2 3">
    <name type="scientific">Ulvibacter litoralis</name>
    <dbReference type="NCBI Taxonomy" id="227084"/>
    <lineage>
        <taxon>Bacteria</taxon>
        <taxon>Pseudomonadati</taxon>
        <taxon>Bacteroidota</taxon>
        <taxon>Flavobacteriia</taxon>
        <taxon>Flavobacteriales</taxon>
        <taxon>Flavobacteriaceae</taxon>
        <taxon>Ulvibacter</taxon>
    </lineage>
</organism>
<dbReference type="Gene3D" id="3.40.630.30">
    <property type="match status" value="1"/>
</dbReference>
<dbReference type="PANTHER" id="PTHR43415">
    <property type="entry name" value="SPERMIDINE N(1)-ACETYLTRANSFERASE"/>
    <property type="match status" value="1"/>
</dbReference>
<dbReference type="EMBL" id="FNBA01000002">
    <property type="protein sequence ID" value="SDE64187.1"/>
    <property type="molecule type" value="Genomic_DNA"/>
</dbReference>
<name>A0A1G7EKS1_9FLAO</name>
<reference evidence="2 3" key="1">
    <citation type="submission" date="2016-10" db="EMBL/GenBank/DDBJ databases">
        <authorList>
            <person name="de Groot N.N."/>
        </authorList>
    </citation>
    <scope>NUCLEOTIDE SEQUENCE [LARGE SCALE GENOMIC DNA]</scope>
    <source>
        <strain evidence="2 3">DSM 16195</strain>
    </source>
</reference>
<dbReference type="AlphaFoldDB" id="A0A1G7EKS1"/>
<dbReference type="Pfam" id="PF13302">
    <property type="entry name" value="Acetyltransf_3"/>
    <property type="match status" value="1"/>
</dbReference>
<evidence type="ECO:0000313" key="2">
    <source>
        <dbReference type="EMBL" id="SDE64187.1"/>
    </source>
</evidence>
<accession>A0A1G7EKS1</accession>
<dbReference type="SUPFAM" id="SSF55729">
    <property type="entry name" value="Acyl-CoA N-acyltransferases (Nat)"/>
    <property type="match status" value="1"/>
</dbReference>
<dbReference type="STRING" id="227084.SAMN05421855_10222"/>
<sequence length="176" mass="20500">MTLKGKDIELRALEPSDLDFLYQLENDESVWEISNTNAPYSRFILKQYLENAHRDIFEVKQLRLVICLASETRPIGFIDLFDFEPSHHRVGVGIVIFAESDRGKGYAYQTIEMICKYAFTHLKVHQVYANITEDNQPSIDLFQKAGFEKAGVKKDWIFSEGTYKNEHLYQRLTDVL</sequence>
<keyword evidence="3" id="KW-1185">Reference proteome</keyword>
<dbReference type="GO" id="GO:0016747">
    <property type="term" value="F:acyltransferase activity, transferring groups other than amino-acyl groups"/>
    <property type="evidence" value="ECO:0007669"/>
    <property type="project" value="InterPro"/>
</dbReference>
<evidence type="ECO:0000313" key="3">
    <source>
        <dbReference type="Proteomes" id="UP000199321"/>
    </source>
</evidence>
<dbReference type="InterPro" id="IPR000182">
    <property type="entry name" value="GNAT_dom"/>
</dbReference>
<dbReference type="RefSeq" id="WP_308425278.1">
    <property type="nucleotide sequence ID" value="NZ_BMWO01000002.1"/>
</dbReference>